<dbReference type="SUPFAM" id="SSF48371">
    <property type="entry name" value="ARM repeat"/>
    <property type="match status" value="1"/>
</dbReference>
<evidence type="ECO:0000313" key="7">
    <source>
        <dbReference type="EMBL" id="KAK8402580.1"/>
    </source>
</evidence>
<feature type="compositionally biased region" description="Basic and acidic residues" evidence="5">
    <location>
        <begin position="1"/>
        <end position="18"/>
    </location>
</feature>
<protein>
    <recommendedName>
        <fullName evidence="6">Raptor N-terminal CASPase-like domain-containing protein</fullName>
    </recommendedName>
</protein>
<evidence type="ECO:0000256" key="5">
    <source>
        <dbReference type="SAM" id="MobiDB-lite"/>
    </source>
</evidence>
<keyword evidence="8" id="KW-1185">Reference proteome</keyword>
<evidence type="ECO:0000256" key="4">
    <source>
        <dbReference type="PROSITE-ProRule" id="PRU00221"/>
    </source>
</evidence>
<feature type="compositionally biased region" description="Low complexity" evidence="5">
    <location>
        <begin position="938"/>
        <end position="952"/>
    </location>
</feature>
<dbReference type="FunFam" id="1.25.10.10:FF:000276">
    <property type="entry name" value="Regulatory-associated protein of mTOR isoform 1"/>
    <property type="match status" value="1"/>
</dbReference>
<dbReference type="PRINTS" id="PR01547">
    <property type="entry name" value="YEAST176DUF"/>
</dbReference>
<dbReference type="Proteomes" id="UP001487740">
    <property type="component" value="Unassembled WGS sequence"/>
</dbReference>
<dbReference type="PANTHER" id="PTHR12848">
    <property type="entry name" value="REGULATORY-ASSOCIATED PROTEIN OF MTOR"/>
    <property type="match status" value="1"/>
</dbReference>
<dbReference type="InterPro" id="IPR000357">
    <property type="entry name" value="HEAT"/>
</dbReference>
<dbReference type="SMART" id="SM01302">
    <property type="entry name" value="Raptor_N"/>
    <property type="match status" value="1"/>
</dbReference>
<evidence type="ECO:0000256" key="1">
    <source>
        <dbReference type="ARBA" id="ARBA00009257"/>
    </source>
</evidence>
<evidence type="ECO:0000256" key="3">
    <source>
        <dbReference type="ARBA" id="ARBA00022737"/>
    </source>
</evidence>
<dbReference type="SUPFAM" id="SSF50978">
    <property type="entry name" value="WD40 repeat-like"/>
    <property type="match status" value="1"/>
</dbReference>
<evidence type="ECO:0000313" key="8">
    <source>
        <dbReference type="Proteomes" id="UP001487740"/>
    </source>
</evidence>
<dbReference type="GO" id="GO:0038202">
    <property type="term" value="P:TORC1 signaling"/>
    <property type="evidence" value="ECO:0007669"/>
    <property type="project" value="TreeGrafter"/>
</dbReference>
<dbReference type="InterPro" id="IPR015943">
    <property type="entry name" value="WD40/YVTN_repeat-like_dom_sf"/>
</dbReference>
<dbReference type="PROSITE" id="PS50082">
    <property type="entry name" value="WD_REPEATS_2"/>
    <property type="match status" value="1"/>
</dbReference>
<reference evidence="7 8" key="1">
    <citation type="submission" date="2023-03" db="EMBL/GenBank/DDBJ databases">
        <title>High-quality genome of Scylla paramamosain provides insights in environmental adaptation.</title>
        <authorList>
            <person name="Zhang L."/>
        </authorList>
    </citation>
    <scope>NUCLEOTIDE SEQUENCE [LARGE SCALE GENOMIC DNA]</scope>
    <source>
        <strain evidence="7">LZ_2023a</strain>
        <tissue evidence="7">Muscle</tissue>
    </source>
</reference>
<dbReference type="Pfam" id="PF00400">
    <property type="entry name" value="WD40"/>
    <property type="match status" value="2"/>
</dbReference>
<dbReference type="Pfam" id="PF14538">
    <property type="entry name" value="Raptor_N"/>
    <property type="match status" value="1"/>
</dbReference>
<feature type="region of interest" description="Disordered" evidence="5">
    <location>
        <begin position="1028"/>
        <end position="1050"/>
    </location>
</feature>
<dbReference type="GO" id="GO:0010506">
    <property type="term" value="P:regulation of autophagy"/>
    <property type="evidence" value="ECO:0007669"/>
    <property type="project" value="TreeGrafter"/>
</dbReference>
<evidence type="ECO:0000259" key="6">
    <source>
        <dbReference type="SMART" id="SM01302"/>
    </source>
</evidence>
<evidence type="ECO:0000256" key="2">
    <source>
        <dbReference type="ARBA" id="ARBA00022574"/>
    </source>
</evidence>
<sequence>MGEGELPREDNSHKESRTRGWKKREKRIKRVLGEGGRWLGRKTHILYKNRANGEEREMVMPLAGKGRTRTAMVTTASRACTGESRSNPYRPSSLLQEWCASLWCDSYTRCSRISAARSRSHSTDTIRVLETATCPRLCGLSHPRGHLQPPLPPPPSSPYHLSSPILVTLLAGHHSLASHFIDHTVKPGLAMYDVNKSVVEAGHPHVLLCVSPIQARRMEVNRISGEEEEEEEEEPVKVLSEARHLEAIKAPNTAAHSWRLKERMKTVSVALVLCLNIPVDPPDIVKTQPCARLEAWIDPLAMPPSKAIEAIGNSLQKAYERWQPRARYKQSLDPTVEEVKKLCMSLRRNAKEERVLFHYNGHGVPKPTTNGEIWVFNKSYTQYIPLSIYELQTWMGAPSIYVYDCSNAAVIIHLFEQFAEQHEEEWRKGNNGGSGTGSGSAPPSFRQCIQLGACEAKEILPMNPDLPADVFSACLTTPICMAVRWHLLHNKGKLLQGVNLDDADKIPGQLSDRRTLLGELNWIFTAITDTIAWNTLPRDLFQKLFRQDLLVASLFRNFLLAQRIMRSYDCTPVSSPKLPPTHQHPMWVAWDLALELCLDQMPTVLSTEDPYSHVHSPFFEEQLTAFQVWLDLGHECRESPEQLPIVLQVLLSQVHRPRALELLGSFLALGPWAVNLVLSVGIFPYVLRLLQSTARELRPLLVFLWAKILAVDPSCKGDLVRENGYKYFLQVLSDSSMPAEHRTMAAFVLGVIVWEHPEGQRVALQGCLMPLCLEQVSDPHPPLRQWATICLGRTWHHHPDARWTATRDNAHEKLFTLLSDPVPEVRGAAVFSLGTFISSIPSRDRSDHARLIDQTVAITLATTVTHDGSPLVRQELVVALQYFVQTYESSFLNVAHQYFLEEAGVDLSPQSPASSMDSIIMSPSNSLTRKFSRQNNKQLSSPGQGLGSSPDSSFSDNIYMSPMGVKRAASTHSISSIGSGGILSGGVSSLSYSGMYLKLWNALITLQHDPFPAVASLANTVIHHVRSKLKNSGREPSEQRVESAPGTPVNKPMFIVGESPPSHHHLDPVPVRIRSRNHHNNSEDGESTFLKPLVTTEFVEWSATSFILPRHKSSELNSASSPLHSFSCSRSSNSRLLGECEERRSVGTNKLDDQVFVHRNPGPPAVLLFHPIEPLLTVADKTNVTVWDVERSHRVTHWTNNNGGSSCISSLAVLNPGTSHTCVATGCDDGSVRVWQGVFQEQTSSSSPQETAPSLLTSYQASTDVNPATRSVGLLMSWEQDTATMVVGGDSRTIRLWDLKAERRISELPTGGDSSSIVTALHSHQAGPWVVTGFSDGYVRVLDRRLSSNKTVVRQWREHTSWVISAHLLNASQATTKIITGVVSGEVRLWDMRQANSVQVCAPHHEMTAMATHANAHLFATGSVEQVIGVHHASGSCVNTIKYHEGFMGTRIAPVSCLAFHPRRVLLAAGTTDTYITVYGLSHR</sequence>
<dbReference type="EMBL" id="JARAKH010000007">
    <property type="protein sequence ID" value="KAK8402580.1"/>
    <property type="molecule type" value="Genomic_DNA"/>
</dbReference>
<dbReference type="InterPro" id="IPR036322">
    <property type="entry name" value="WD40_repeat_dom_sf"/>
</dbReference>
<dbReference type="InterPro" id="IPR004083">
    <property type="entry name" value="Raptor"/>
</dbReference>
<feature type="compositionally biased region" description="Basic and acidic residues" evidence="5">
    <location>
        <begin position="1032"/>
        <end position="1041"/>
    </location>
</feature>
<feature type="region of interest" description="Disordered" evidence="5">
    <location>
        <begin position="1"/>
        <end position="24"/>
    </location>
</feature>
<dbReference type="PANTHER" id="PTHR12848:SF16">
    <property type="entry name" value="REGULATORY-ASSOCIATED PROTEIN OF MTOR"/>
    <property type="match status" value="1"/>
</dbReference>
<feature type="domain" description="Raptor N-terminal CASPase-like" evidence="6">
    <location>
        <begin position="263"/>
        <end position="416"/>
    </location>
</feature>
<dbReference type="GO" id="GO:0005737">
    <property type="term" value="C:cytoplasm"/>
    <property type="evidence" value="ECO:0007669"/>
    <property type="project" value="TreeGrafter"/>
</dbReference>
<accession>A0AAW0URC7</accession>
<dbReference type="Pfam" id="PF02985">
    <property type="entry name" value="HEAT"/>
    <property type="match status" value="1"/>
</dbReference>
<dbReference type="InterPro" id="IPR011989">
    <property type="entry name" value="ARM-like"/>
</dbReference>
<name>A0AAW0URC7_SCYPA</name>
<feature type="region of interest" description="Disordered" evidence="5">
    <location>
        <begin position="931"/>
        <end position="952"/>
    </location>
</feature>
<dbReference type="InterPro" id="IPR001680">
    <property type="entry name" value="WD40_rpt"/>
</dbReference>
<dbReference type="GO" id="GO:0030674">
    <property type="term" value="F:protein-macromolecule adaptor activity"/>
    <property type="evidence" value="ECO:0007669"/>
    <property type="project" value="TreeGrafter"/>
</dbReference>
<dbReference type="SMART" id="SM00320">
    <property type="entry name" value="WD40"/>
    <property type="match status" value="6"/>
</dbReference>
<dbReference type="Gene3D" id="2.130.10.10">
    <property type="entry name" value="YVTN repeat-like/Quinoprotein amine dehydrogenase"/>
    <property type="match status" value="2"/>
</dbReference>
<dbReference type="InterPro" id="IPR016024">
    <property type="entry name" value="ARM-type_fold"/>
</dbReference>
<dbReference type="GO" id="GO:0030307">
    <property type="term" value="P:positive regulation of cell growth"/>
    <property type="evidence" value="ECO:0007669"/>
    <property type="project" value="TreeGrafter"/>
</dbReference>
<dbReference type="Gene3D" id="1.25.10.10">
    <property type="entry name" value="Leucine-rich Repeat Variant"/>
    <property type="match status" value="1"/>
</dbReference>
<comment type="similarity">
    <text evidence="1">Belongs to the WD repeat RAPTOR family.</text>
</comment>
<comment type="caution">
    <text evidence="7">The sequence shown here is derived from an EMBL/GenBank/DDBJ whole genome shotgun (WGS) entry which is preliminary data.</text>
</comment>
<proteinExistence type="inferred from homology"/>
<dbReference type="GO" id="GO:0009267">
    <property type="term" value="P:cellular response to starvation"/>
    <property type="evidence" value="ECO:0007669"/>
    <property type="project" value="TreeGrafter"/>
</dbReference>
<dbReference type="GO" id="GO:0071230">
    <property type="term" value="P:cellular response to amino acid stimulus"/>
    <property type="evidence" value="ECO:0007669"/>
    <property type="project" value="TreeGrafter"/>
</dbReference>
<dbReference type="GO" id="GO:0031931">
    <property type="term" value="C:TORC1 complex"/>
    <property type="evidence" value="ECO:0007669"/>
    <property type="project" value="InterPro"/>
</dbReference>
<organism evidence="7 8">
    <name type="scientific">Scylla paramamosain</name>
    <name type="common">Mud crab</name>
    <dbReference type="NCBI Taxonomy" id="85552"/>
    <lineage>
        <taxon>Eukaryota</taxon>
        <taxon>Metazoa</taxon>
        <taxon>Ecdysozoa</taxon>
        <taxon>Arthropoda</taxon>
        <taxon>Crustacea</taxon>
        <taxon>Multicrustacea</taxon>
        <taxon>Malacostraca</taxon>
        <taxon>Eumalacostraca</taxon>
        <taxon>Eucarida</taxon>
        <taxon>Decapoda</taxon>
        <taxon>Pleocyemata</taxon>
        <taxon>Brachyura</taxon>
        <taxon>Eubrachyura</taxon>
        <taxon>Portunoidea</taxon>
        <taxon>Portunidae</taxon>
        <taxon>Portuninae</taxon>
        <taxon>Scylla</taxon>
    </lineage>
</organism>
<gene>
    <name evidence="7" type="ORF">O3P69_000754</name>
</gene>
<keyword evidence="2 4" id="KW-0853">WD repeat</keyword>
<feature type="repeat" description="WD" evidence="4">
    <location>
        <begin position="1276"/>
        <end position="1307"/>
    </location>
</feature>
<dbReference type="InterPro" id="IPR029347">
    <property type="entry name" value="Raptor_N"/>
</dbReference>
<keyword evidence="3" id="KW-0677">Repeat</keyword>